<feature type="compositionally biased region" description="Pro residues" evidence="10">
    <location>
        <begin position="484"/>
        <end position="494"/>
    </location>
</feature>
<dbReference type="GO" id="GO:0016567">
    <property type="term" value="P:protein ubiquitination"/>
    <property type="evidence" value="ECO:0007669"/>
    <property type="project" value="InterPro"/>
</dbReference>
<reference evidence="13 14" key="1">
    <citation type="journal article" date="2019" name="Sci. Rep.">
        <title>A multi-omics analysis of the grapevine pathogen Lasiodiplodia theobromae reveals that temperature affects the expression of virulence- and pathogenicity-related genes.</title>
        <authorList>
            <person name="Felix C."/>
            <person name="Meneses R."/>
            <person name="Goncalves M.F.M."/>
            <person name="Tilleman L."/>
            <person name="Duarte A.S."/>
            <person name="Jorrin-Novo J.V."/>
            <person name="Van de Peer Y."/>
            <person name="Deforce D."/>
            <person name="Van Nieuwerburgh F."/>
            <person name="Esteves A.C."/>
            <person name="Alves A."/>
        </authorList>
    </citation>
    <scope>NUCLEOTIDE SEQUENCE [LARGE SCALE GENOMIC DNA]</scope>
    <source>
        <strain evidence="13 14">LA-SOL3</strain>
    </source>
</reference>
<dbReference type="InterPro" id="IPR002867">
    <property type="entry name" value="IBR_dom"/>
</dbReference>
<proteinExistence type="predicted"/>
<dbReference type="InterPro" id="IPR001841">
    <property type="entry name" value="Znf_RING"/>
</dbReference>
<dbReference type="Proteomes" id="UP000325902">
    <property type="component" value="Unassembled WGS sequence"/>
</dbReference>
<evidence type="ECO:0000313" key="13">
    <source>
        <dbReference type="EMBL" id="KAB2575970.1"/>
    </source>
</evidence>
<dbReference type="PANTHER" id="PTHR11685">
    <property type="entry name" value="RBR FAMILY RING FINGER AND IBR DOMAIN-CONTAINING"/>
    <property type="match status" value="1"/>
</dbReference>
<evidence type="ECO:0000259" key="12">
    <source>
        <dbReference type="PROSITE" id="PS51873"/>
    </source>
</evidence>
<evidence type="ECO:0000256" key="5">
    <source>
        <dbReference type="ARBA" id="ARBA00022737"/>
    </source>
</evidence>
<evidence type="ECO:0000256" key="9">
    <source>
        <dbReference type="PROSITE-ProRule" id="PRU00175"/>
    </source>
</evidence>
<gene>
    <name evidence="13" type="primary">arih1l</name>
    <name evidence="13" type="ORF">DBV05_g5423</name>
</gene>
<dbReference type="EC" id="2.3.2.31" evidence="2"/>
<feature type="compositionally biased region" description="Low complexity" evidence="10">
    <location>
        <begin position="623"/>
        <end position="641"/>
    </location>
</feature>
<keyword evidence="5" id="KW-0677">Repeat</keyword>
<feature type="region of interest" description="Disordered" evidence="10">
    <location>
        <begin position="480"/>
        <end position="499"/>
    </location>
</feature>
<keyword evidence="6 9" id="KW-0863">Zinc-finger</keyword>
<feature type="compositionally biased region" description="Basic and acidic residues" evidence="10">
    <location>
        <begin position="180"/>
        <end position="194"/>
    </location>
</feature>
<protein>
    <recommendedName>
        <fullName evidence="2">RBR-type E3 ubiquitin transferase</fullName>
        <ecNumber evidence="2">2.3.2.31</ecNumber>
    </recommendedName>
</protein>
<sequence>MAANRRFSHLLDGVGAIFAPKSRDHSRSYDPDAYRQRASRRPRRNTYDYDSRSAHAPDLDHLRQARAEYYARPPDQRQTRHPSAPAAAPASYAPPTMVSGTEPRLMRAASTRKSVKSKRDERRPSRKEREDRDSGVYVYSTPRSGGSRSRREEDLASRAGGHRRVVSSPAANVIDVEVEREAPEPSVRRADGVRLSRTTSARDSNRPVMTRPSLRRTGTLKSPPADAPPATPHQRRNSGGIFSLFRHVPPSAQTPEKKYDCMVCMDEVRASRCPRLGCGHRMCHTCLKRQFELSVRDPQHMPPRCCTTEHIPLKYVERLFDTKFKVLWNKKYQEYTAKNRIYCPTRGCGEWIKPSHIRLDPTVGRKYGKCPRCRGKVCVKCNGRWHFRKECPKDDEAARAFAEMAKESGWQRCYNCKAMVELKEGCNHMTCRCTAQFCMLCGSKWKTCECPWFNYAHLDDDDRLQNMRVPEPYVVVEHDAAGAAPPPPRPPPNARPDQYAVPAPRQAHPVYVQEERPAASRADRMSYAGGRDLDRERERELELEDEMLARRLQSEFLAEPARSRAGGSIHRRHHHRHRTAPSRYDSPEIEVEVLGIGNAAGHHMNDFGLPAAPRQQPAPQPPRSTTVRRSATTRSTTRGTRRAAAAAAAAADATPVTVITGDNMTTQYQYQYARQQQRPAAAVEASVMAGLGDPARSGMGRVGMWLNYVENDPAEVEGRAQRAGVVAAY</sequence>
<dbReference type="Pfam" id="PF01485">
    <property type="entry name" value="IBR"/>
    <property type="match status" value="2"/>
</dbReference>
<feature type="region of interest" description="Disordered" evidence="10">
    <location>
        <begin position="180"/>
        <end position="238"/>
    </location>
</feature>
<evidence type="ECO:0000256" key="8">
    <source>
        <dbReference type="ARBA" id="ARBA00022833"/>
    </source>
</evidence>
<dbReference type="CDD" id="cd20335">
    <property type="entry name" value="BRcat_RBR"/>
    <property type="match status" value="1"/>
</dbReference>
<dbReference type="GO" id="GO:0008270">
    <property type="term" value="F:zinc ion binding"/>
    <property type="evidence" value="ECO:0007669"/>
    <property type="project" value="UniProtKB-KW"/>
</dbReference>
<evidence type="ECO:0000256" key="7">
    <source>
        <dbReference type="ARBA" id="ARBA00022786"/>
    </source>
</evidence>
<feature type="region of interest" description="Disordered" evidence="10">
    <location>
        <begin position="602"/>
        <end position="641"/>
    </location>
</feature>
<accession>A0A5N5DER8</accession>
<evidence type="ECO:0000259" key="11">
    <source>
        <dbReference type="PROSITE" id="PS50089"/>
    </source>
</evidence>
<dbReference type="GO" id="GO:0061630">
    <property type="term" value="F:ubiquitin protein ligase activity"/>
    <property type="evidence" value="ECO:0007669"/>
    <property type="project" value="UniProtKB-EC"/>
</dbReference>
<evidence type="ECO:0000256" key="1">
    <source>
        <dbReference type="ARBA" id="ARBA00001798"/>
    </source>
</evidence>
<dbReference type="PROSITE" id="PS50089">
    <property type="entry name" value="ZF_RING_2"/>
    <property type="match status" value="1"/>
</dbReference>
<organism evidence="13 14">
    <name type="scientific">Lasiodiplodia theobromae</name>
    <dbReference type="NCBI Taxonomy" id="45133"/>
    <lineage>
        <taxon>Eukaryota</taxon>
        <taxon>Fungi</taxon>
        <taxon>Dikarya</taxon>
        <taxon>Ascomycota</taxon>
        <taxon>Pezizomycotina</taxon>
        <taxon>Dothideomycetes</taxon>
        <taxon>Dothideomycetes incertae sedis</taxon>
        <taxon>Botryosphaeriales</taxon>
        <taxon>Botryosphaeriaceae</taxon>
        <taxon>Lasiodiplodia</taxon>
    </lineage>
</organism>
<keyword evidence="7" id="KW-0833">Ubl conjugation pathway</keyword>
<dbReference type="PROSITE" id="PS51873">
    <property type="entry name" value="TRIAD"/>
    <property type="match status" value="1"/>
</dbReference>
<dbReference type="CDD" id="cd22584">
    <property type="entry name" value="Rcat_RBR_unk"/>
    <property type="match status" value="1"/>
</dbReference>
<dbReference type="EMBL" id="VCHE01000028">
    <property type="protein sequence ID" value="KAB2575970.1"/>
    <property type="molecule type" value="Genomic_DNA"/>
</dbReference>
<keyword evidence="3" id="KW-0808">Transferase</keyword>
<dbReference type="InterPro" id="IPR013083">
    <property type="entry name" value="Znf_RING/FYVE/PHD"/>
</dbReference>
<feature type="region of interest" description="Disordered" evidence="10">
    <location>
        <begin position="561"/>
        <end position="585"/>
    </location>
</feature>
<evidence type="ECO:0000313" key="14">
    <source>
        <dbReference type="Proteomes" id="UP000325902"/>
    </source>
</evidence>
<feature type="region of interest" description="Disordered" evidence="10">
    <location>
        <begin position="20"/>
        <end position="164"/>
    </location>
</feature>
<keyword evidence="4" id="KW-0479">Metal-binding</keyword>
<feature type="compositionally biased region" description="Basic and acidic residues" evidence="10">
    <location>
        <begin position="45"/>
        <end position="66"/>
    </location>
</feature>
<evidence type="ECO:0000256" key="6">
    <source>
        <dbReference type="ARBA" id="ARBA00022771"/>
    </source>
</evidence>
<comment type="catalytic activity">
    <reaction evidence="1">
        <text>[E2 ubiquitin-conjugating enzyme]-S-ubiquitinyl-L-cysteine + [acceptor protein]-L-lysine = [E2 ubiquitin-conjugating enzyme]-L-cysteine + [acceptor protein]-N(6)-ubiquitinyl-L-lysine.</text>
        <dbReference type="EC" id="2.3.2.31"/>
    </reaction>
</comment>
<dbReference type="InterPro" id="IPR044066">
    <property type="entry name" value="TRIAD_supradom"/>
</dbReference>
<feature type="compositionally biased region" description="Basic residues" evidence="10">
    <location>
        <begin position="569"/>
        <end position="580"/>
    </location>
</feature>
<evidence type="ECO:0000256" key="2">
    <source>
        <dbReference type="ARBA" id="ARBA00012251"/>
    </source>
</evidence>
<dbReference type="OrthoDB" id="9977870at2759"/>
<dbReference type="Gene3D" id="3.30.40.10">
    <property type="entry name" value="Zinc/RING finger domain, C3HC4 (zinc finger)"/>
    <property type="match status" value="1"/>
</dbReference>
<evidence type="ECO:0000256" key="3">
    <source>
        <dbReference type="ARBA" id="ARBA00022679"/>
    </source>
</evidence>
<keyword evidence="8" id="KW-0862">Zinc</keyword>
<evidence type="ECO:0000256" key="4">
    <source>
        <dbReference type="ARBA" id="ARBA00022723"/>
    </source>
</evidence>
<dbReference type="SUPFAM" id="SSF57850">
    <property type="entry name" value="RING/U-box"/>
    <property type="match status" value="2"/>
</dbReference>
<feature type="compositionally biased region" description="Low complexity" evidence="10">
    <location>
        <begin position="82"/>
        <end position="95"/>
    </location>
</feature>
<feature type="domain" description="RING-type" evidence="12">
    <location>
        <begin position="257"/>
        <end position="461"/>
    </location>
</feature>
<dbReference type="AlphaFoldDB" id="A0A5N5DER8"/>
<evidence type="ECO:0000256" key="10">
    <source>
        <dbReference type="SAM" id="MobiDB-lite"/>
    </source>
</evidence>
<feature type="compositionally biased region" description="Basic and acidic residues" evidence="10">
    <location>
        <begin position="117"/>
        <end position="134"/>
    </location>
</feature>
<dbReference type="Gene3D" id="1.20.120.1750">
    <property type="match status" value="1"/>
</dbReference>
<keyword evidence="14" id="KW-1185">Reference proteome</keyword>
<feature type="compositionally biased region" description="Basic and acidic residues" evidence="10">
    <location>
        <begin position="21"/>
        <end position="35"/>
    </location>
</feature>
<name>A0A5N5DER8_9PEZI</name>
<dbReference type="InterPro" id="IPR031127">
    <property type="entry name" value="E3_UB_ligase_RBR"/>
</dbReference>
<comment type="caution">
    <text evidence="13">The sequence shown here is derived from an EMBL/GenBank/DDBJ whole genome shotgun (WGS) entry which is preliminary data.</text>
</comment>
<feature type="domain" description="RING-type" evidence="11">
    <location>
        <begin position="261"/>
        <end position="305"/>
    </location>
</feature>
<dbReference type="InterPro" id="IPR017907">
    <property type="entry name" value="Znf_RING_CS"/>
</dbReference>
<dbReference type="PROSITE" id="PS00518">
    <property type="entry name" value="ZF_RING_1"/>
    <property type="match status" value="1"/>
</dbReference>